<feature type="region of interest" description="Disordered" evidence="1">
    <location>
        <begin position="160"/>
        <end position="192"/>
    </location>
</feature>
<feature type="compositionally biased region" description="Basic residues" evidence="1">
    <location>
        <begin position="272"/>
        <end position="281"/>
    </location>
</feature>
<evidence type="ECO:0000313" key="4">
    <source>
        <dbReference type="Proteomes" id="UP000478052"/>
    </source>
</evidence>
<organism evidence="3 4">
    <name type="scientific">Aphis craccivora</name>
    <name type="common">Cowpea aphid</name>
    <dbReference type="NCBI Taxonomy" id="307492"/>
    <lineage>
        <taxon>Eukaryota</taxon>
        <taxon>Metazoa</taxon>
        <taxon>Ecdysozoa</taxon>
        <taxon>Arthropoda</taxon>
        <taxon>Hexapoda</taxon>
        <taxon>Insecta</taxon>
        <taxon>Pterygota</taxon>
        <taxon>Neoptera</taxon>
        <taxon>Paraneoptera</taxon>
        <taxon>Hemiptera</taxon>
        <taxon>Sternorrhyncha</taxon>
        <taxon>Aphidomorpha</taxon>
        <taxon>Aphidoidea</taxon>
        <taxon>Aphididae</taxon>
        <taxon>Aphidini</taxon>
        <taxon>Aphis</taxon>
        <taxon>Aphis</taxon>
    </lineage>
</organism>
<feature type="compositionally biased region" description="Basic and acidic residues" evidence="1">
    <location>
        <begin position="178"/>
        <end position="192"/>
    </location>
</feature>
<proteinExistence type="predicted"/>
<feature type="compositionally biased region" description="Polar residues" evidence="1">
    <location>
        <begin position="163"/>
        <end position="175"/>
    </location>
</feature>
<reference evidence="3 4" key="1">
    <citation type="submission" date="2019-08" db="EMBL/GenBank/DDBJ databases">
        <title>Whole genome of Aphis craccivora.</title>
        <authorList>
            <person name="Voronova N.V."/>
            <person name="Shulinski R.S."/>
            <person name="Bandarenka Y.V."/>
            <person name="Zhorov D.G."/>
            <person name="Warner D."/>
        </authorList>
    </citation>
    <scope>NUCLEOTIDE SEQUENCE [LARGE SCALE GENOMIC DNA]</scope>
    <source>
        <strain evidence="3">180601</strain>
        <tissue evidence="3">Whole Body</tissue>
    </source>
</reference>
<keyword evidence="4" id="KW-1185">Reference proteome</keyword>
<feature type="region of interest" description="Disordered" evidence="1">
    <location>
        <begin position="420"/>
        <end position="450"/>
    </location>
</feature>
<dbReference type="PANTHER" id="PTHR34153:SF2">
    <property type="entry name" value="SI:CH211-262H13.3-RELATED"/>
    <property type="match status" value="1"/>
</dbReference>
<dbReference type="OrthoDB" id="6784356at2759"/>
<dbReference type="Proteomes" id="UP000478052">
    <property type="component" value="Unassembled WGS sequence"/>
</dbReference>
<dbReference type="PANTHER" id="PTHR34153">
    <property type="entry name" value="SI:CH211-262H13.3-RELATED-RELATED"/>
    <property type="match status" value="1"/>
</dbReference>
<dbReference type="AlphaFoldDB" id="A0A6G0ZDV0"/>
<feature type="domain" description="DUF4806" evidence="2">
    <location>
        <begin position="527"/>
        <end position="604"/>
    </location>
</feature>
<dbReference type="InterPro" id="IPR032071">
    <property type="entry name" value="DUF4806"/>
</dbReference>
<gene>
    <name evidence="3" type="ORF">FWK35_00001857</name>
</gene>
<accession>A0A6G0ZDV0</accession>
<sequence>MWSIIHFLDENTVETVPSKWYSKNKCAWPTNKSKRHIADQSDPIPPYFKWYKARALLTDIESFSEANRKCKKALYTTNLSSTETENDEVMNKNKNKSKEMLQYNSTKRNKIKLTGHDNNDKFSDIDTGDDDDNTVLKIPTYESDDGTSTKEIVEEYNNKELQKNQFLSPSSNQNKTHSKIESPSKNDHHEIDSSNITPQLLVKTHNSTFSLSAKKHTQNKSPMKRFSQSYNDQYLVVESHRKKNGNIFRSLSPDLLLSSPEFSPSPKTTKIIGKHNSHKTHSKIELPSKNNDHKIKSPIKITPQLLAKTHNSTLSLPARKTTPNKSPMKRFSQSYNDQYLVVESDRKKNGNTFQNLSPDLLLHSPGFSPSTRTTNTINLQYFSANSSKMSNHFNKIKRSPFKTPTKKIESARKQLFVNSATPENSLPKTATNSQHYRSSHKSVSYKSYESNVKKRSPVKTSTIKAKKYLSDEQFKEFMHHNVILLKHNMRNLDEKLTMLLEQTKKNDSYINDNNNKETIDYSHLDCFFPIYDETTLNAIEEQLSVDKIYNTELKNKLIGLGGKTVKIFVKRIMQFLFTDTLLKLYSFHGRGNKKKCFSNLAISKVIFNSVKSLKKFQNETINEEIEKYVKNALIQAPFNLKKKETNISL</sequence>
<evidence type="ECO:0000259" key="2">
    <source>
        <dbReference type="Pfam" id="PF16064"/>
    </source>
</evidence>
<evidence type="ECO:0000313" key="3">
    <source>
        <dbReference type="EMBL" id="KAF0768897.1"/>
    </source>
</evidence>
<protein>
    <submittedName>
        <fullName evidence="3">DUF4806 domain-containing protein</fullName>
    </submittedName>
</protein>
<comment type="caution">
    <text evidence="3">The sequence shown here is derived from an EMBL/GenBank/DDBJ whole genome shotgun (WGS) entry which is preliminary data.</text>
</comment>
<dbReference type="EMBL" id="VUJU01000680">
    <property type="protein sequence ID" value="KAF0768897.1"/>
    <property type="molecule type" value="Genomic_DNA"/>
</dbReference>
<evidence type="ECO:0000256" key="1">
    <source>
        <dbReference type="SAM" id="MobiDB-lite"/>
    </source>
</evidence>
<feature type="compositionally biased region" description="Basic and acidic residues" evidence="1">
    <location>
        <begin position="282"/>
        <end position="294"/>
    </location>
</feature>
<name>A0A6G0ZDV0_APHCR</name>
<dbReference type="Pfam" id="PF16064">
    <property type="entry name" value="DUF4806"/>
    <property type="match status" value="1"/>
</dbReference>
<feature type="region of interest" description="Disordered" evidence="1">
    <location>
        <begin position="259"/>
        <end position="294"/>
    </location>
</feature>